<feature type="compositionally biased region" description="Basic and acidic residues" evidence="5">
    <location>
        <begin position="424"/>
        <end position="434"/>
    </location>
</feature>
<evidence type="ECO:0000256" key="6">
    <source>
        <dbReference type="SAM" id="Phobius"/>
    </source>
</evidence>
<feature type="domain" description="HAMP" evidence="8">
    <location>
        <begin position="122"/>
        <end position="174"/>
    </location>
</feature>
<comment type="subcellular location">
    <subcellularLocation>
        <location evidence="1">Membrane</location>
    </subcellularLocation>
</comment>
<evidence type="ECO:0000256" key="2">
    <source>
        <dbReference type="ARBA" id="ARBA00022500"/>
    </source>
</evidence>
<dbReference type="PROSITE" id="PS50111">
    <property type="entry name" value="CHEMOTAXIS_TRANSDUC_2"/>
    <property type="match status" value="1"/>
</dbReference>
<keyword evidence="10" id="KW-1185">Reference proteome</keyword>
<dbReference type="SMART" id="SM00283">
    <property type="entry name" value="MA"/>
    <property type="match status" value="1"/>
</dbReference>
<dbReference type="SUPFAM" id="SSF58104">
    <property type="entry name" value="Methyl-accepting chemotaxis protein (MCP) signaling domain"/>
    <property type="match status" value="1"/>
</dbReference>
<feature type="region of interest" description="Disordered" evidence="5">
    <location>
        <begin position="421"/>
        <end position="444"/>
    </location>
</feature>
<evidence type="ECO:0000313" key="9">
    <source>
        <dbReference type="EMBL" id="SMQ61436.1"/>
    </source>
</evidence>
<dbReference type="PROSITE" id="PS50885">
    <property type="entry name" value="HAMP"/>
    <property type="match status" value="1"/>
</dbReference>
<evidence type="ECO:0000259" key="8">
    <source>
        <dbReference type="PROSITE" id="PS50885"/>
    </source>
</evidence>
<dbReference type="PANTHER" id="PTHR43531">
    <property type="entry name" value="PROTEIN ICFG"/>
    <property type="match status" value="1"/>
</dbReference>
<dbReference type="InterPro" id="IPR051310">
    <property type="entry name" value="MCP_chemotaxis"/>
</dbReference>
<sequence>MLYWFEAEAPIRRKFDVLIGIFGSVAIANITVAYLSQTGILGPIAATLSAAISASFLLAILFVAKDRVCRPYVNTVVRMEALADGDTDSAFSYTDYKDCVGRMTKAMSVFRDNAVLVQKTALEQQKVVEHLSSGLDSLAKGRLDDRLETTFPAEYEGLRKAFNESVSNLADMIEQVRGSASSVINGANEIRAASDDLAERNEQQAASLEETAAAMSQITDLVKNSADNAAEVQSTMIATHREASDGGEVVQRAVSAMAVIEKSAQEITQIIDVIDGIAFQTNLLALNAGVEAARAGDAGKGFAVVANEVRALAQRSAEAAQNIKSLINASTQQVGQGVELVGETGQLLAGIVSRIGEVSEQVTVIAEMAASQAASLEQVNLSVSSMDRMTQQNAAMVEEATAAGRSLANEADELGRLVQQFRTGRSEQKRDARPPIRLNAGSARRPVQIPAFEGNLALKEKAEEQDWSEF</sequence>
<dbReference type="EMBL" id="FXWG01000001">
    <property type="protein sequence ID" value="SMQ61436.1"/>
    <property type="molecule type" value="Genomic_DNA"/>
</dbReference>
<protein>
    <submittedName>
        <fullName evidence="9">Methyl-accepting chemotaxis protein</fullName>
    </submittedName>
</protein>
<evidence type="ECO:0000256" key="5">
    <source>
        <dbReference type="SAM" id="MobiDB-lite"/>
    </source>
</evidence>
<dbReference type="PANTHER" id="PTHR43531:SF11">
    <property type="entry name" value="METHYL-ACCEPTING CHEMOTAXIS PROTEIN 3"/>
    <property type="match status" value="1"/>
</dbReference>
<feature type="transmembrane region" description="Helical" evidence="6">
    <location>
        <begin position="15"/>
        <end position="34"/>
    </location>
</feature>
<dbReference type="AlphaFoldDB" id="A0A1Y6EG66"/>
<dbReference type="PRINTS" id="PR00260">
    <property type="entry name" value="CHEMTRNSDUCR"/>
</dbReference>
<dbReference type="OrthoDB" id="5292010at2"/>
<gene>
    <name evidence="9" type="ORF">SAMN06297468_0561</name>
</gene>
<dbReference type="CDD" id="cd11386">
    <property type="entry name" value="MCP_signal"/>
    <property type="match status" value="1"/>
</dbReference>
<evidence type="ECO:0000313" key="10">
    <source>
        <dbReference type="Proteomes" id="UP000194420"/>
    </source>
</evidence>
<accession>A0A1Y6EG66</accession>
<keyword evidence="6" id="KW-0472">Membrane</keyword>
<dbReference type="Pfam" id="PF00015">
    <property type="entry name" value="MCPsignal"/>
    <property type="match status" value="1"/>
</dbReference>
<dbReference type="GO" id="GO:0006935">
    <property type="term" value="P:chemotaxis"/>
    <property type="evidence" value="ECO:0007669"/>
    <property type="project" value="UniProtKB-KW"/>
</dbReference>
<dbReference type="GO" id="GO:0016020">
    <property type="term" value="C:membrane"/>
    <property type="evidence" value="ECO:0007669"/>
    <property type="project" value="UniProtKB-SubCell"/>
</dbReference>
<keyword evidence="2" id="KW-0145">Chemotaxis</keyword>
<keyword evidence="6" id="KW-0812">Transmembrane</keyword>
<evidence type="ECO:0000256" key="3">
    <source>
        <dbReference type="ARBA" id="ARBA00029447"/>
    </source>
</evidence>
<dbReference type="InterPro" id="IPR003660">
    <property type="entry name" value="HAMP_dom"/>
</dbReference>
<dbReference type="InterPro" id="IPR004090">
    <property type="entry name" value="Chemotax_Me-accpt_rcpt"/>
</dbReference>
<organism evidence="9 10">
    <name type="scientific">Altererythrobacter xiamenensis</name>
    <dbReference type="NCBI Taxonomy" id="1316679"/>
    <lineage>
        <taxon>Bacteria</taxon>
        <taxon>Pseudomonadati</taxon>
        <taxon>Pseudomonadota</taxon>
        <taxon>Alphaproteobacteria</taxon>
        <taxon>Sphingomonadales</taxon>
        <taxon>Erythrobacteraceae</taxon>
        <taxon>Altererythrobacter</taxon>
    </lineage>
</organism>
<reference evidence="10" key="1">
    <citation type="submission" date="2017-04" db="EMBL/GenBank/DDBJ databases">
        <authorList>
            <person name="Varghese N."/>
            <person name="Submissions S."/>
        </authorList>
    </citation>
    <scope>NUCLEOTIDE SEQUENCE [LARGE SCALE GENOMIC DNA]</scope>
</reference>
<dbReference type="FunFam" id="1.10.287.950:FF:000001">
    <property type="entry name" value="Methyl-accepting chemotaxis sensory transducer"/>
    <property type="match status" value="1"/>
</dbReference>
<keyword evidence="6" id="KW-1133">Transmembrane helix</keyword>
<comment type="similarity">
    <text evidence="3">Belongs to the methyl-accepting chemotaxis (MCP) protein family.</text>
</comment>
<dbReference type="GO" id="GO:0004888">
    <property type="term" value="F:transmembrane signaling receptor activity"/>
    <property type="evidence" value="ECO:0007669"/>
    <property type="project" value="InterPro"/>
</dbReference>
<name>A0A1Y6EG66_9SPHN</name>
<evidence type="ECO:0000256" key="4">
    <source>
        <dbReference type="PROSITE-ProRule" id="PRU00284"/>
    </source>
</evidence>
<keyword evidence="4" id="KW-0807">Transducer</keyword>
<dbReference type="InterPro" id="IPR004089">
    <property type="entry name" value="MCPsignal_dom"/>
</dbReference>
<feature type="domain" description="Methyl-accepting transducer" evidence="7">
    <location>
        <begin position="179"/>
        <end position="408"/>
    </location>
</feature>
<dbReference type="GO" id="GO:0007165">
    <property type="term" value="P:signal transduction"/>
    <property type="evidence" value="ECO:0007669"/>
    <property type="project" value="UniProtKB-KW"/>
</dbReference>
<dbReference type="Proteomes" id="UP000194420">
    <property type="component" value="Unassembled WGS sequence"/>
</dbReference>
<proteinExistence type="inferred from homology"/>
<evidence type="ECO:0000259" key="7">
    <source>
        <dbReference type="PROSITE" id="PS50111"/>
    </source>
</evidence>
<dbReference type="Gene3D" id="1.10.287.950">
    <property type="entry name" value="Methyl-accepting chemotaxis protein"/>
    <property type="match status" value="1"/>
</dbReference>
<feature type="transmembrane region" description="Helical" evidence="6">
    <location>
        <begin position="40"/>
        <end position="64"/>
    </location>
</feature>
<evidence type="ECO:0000256" key="1">
    <source>
        <dbReference type="ARBA" id="ARBA00004370"/>
    </source>
</evidence>